<dbReference type="OrthoDB" id="170089at2157"/>
<evidence type="ECO:0000313" key="3">
    <source>
        <dbReference type="Proteomes" id="UP000766904"/>
    </source>
</evidence>
<feature type="region of interest" description="Disordered" evidence="1">
    <location>
        <begin position="1"/>
        <end position="52"/>
    </location>
</feature>
<reference evidence="2" key="1">
    <citation type="submission" date="2017-11" db="EMBL/GenBank/DDBJ databases">
        <authorList>
            <person name="Kajale S.C."/>
            <person name="Sharma A."/>
        </authorList>
    </citation>
    <scope>NUCLEOTIDE SEQUENCE</scope>
    <source>
        <strain evidence="2">LS1_42</strain>
    </source>
</reference>
<name>A0A8J8Q694_9EURY</name>
<dbReference type="EMBL" id="PHNJ01000003">
    <property type="protein sequence ID" value="TYL39343.1"/>
    <property type="molecule type" value="Genomic_DNA"/>
</dbReference>
<feature type="compositionally biased region" description="Low complexity" evidence="1">
    <location>
        <begin position="1"/>
        <end position="21"/>
    </location>
</feature>
<keyword evidence="3" id="KW-1185">Reference proteome</keyword>
<dbReference type="Proteomes" id="UP000766904">
    <property type="component" value="Unassembled WGS sequence"/>
</dbReference>
<proteinExistence type="predicted"/>
<dbReference type="RefSeq" id="WP_148857489.1">
    <property type="nucleotide sequence ID" value="NZ_PHNJ01000003.1"/>
</dbReference>
<sequence>MKLAGATALAGAASQSATAKQPPEANQSVAADESCPARSPIPDGVWTPTPDETILPDTKFETGVYVREAKRDGPTAVVVAGQHGFERSAQDAAMRLVSLTPKQGKLVVIPHADVTAIHGHSYSGDLGNLNRHWPTGEEPKSELARELWSVIEECDPDVAFDLHDSKGIYGSDLADGVGQAIFPTPEGVDAASEVIDGLNDHYIGPSEYSDEYLFTQGNEQSGSNPLLSHTFGGDLEIPGWLIETTRYETSLTDRVTWCFAATVGCLAYHGLEFDF</sequence>
<dbReference type="Gene3D" id="3.40.630.10">
    <property type="entry name" value="Zn peptidases"/>
    <property type="match status" value="1"/>
</dbReference>
<dbReference type="SUPFAM" id="SSF53187">
    <property type="entry name" value="Zn-dependent exopeptidases"/>
    <property type="match status" value="1"/>
</dbReference>
<comment type="caution">
    <text evidence="2">The sequence shown here is derived from an EMBL/GenBank/DDBJ whole genome shotgun (WGS) entry which is preliminary data.</text>
</comment>
<evidence type="ECO:0000256" key="1">
    <source>
        <dbReference type="SAM" id="MobiDB-lite"/>
    </source>
</evidence>
<evidence type="ECO:0000313" key="2">
    <source>
        <dbReference type="EMBL" id="TYL39343.1"/>
    </source>
</evidence>
<gene>
    <name evidence="2" type="ORF">CV102_08710</name>
</gene>
<dbReference type="AlphaFoldDB" id="A0A8J8Q694"/>
<organism evidence="2 3">
    <name type="scientific">Natronococcus pandeyae</name>
    <dbReference type="NCBI Taxonomy" id="2055836"/>
    <lineage>
        <taxon>Archaea</taxon>
        <taxon>Methanobacteriati</taxon>
        <taxon>Methanobacteriota</taxon>
        <taxon>Stenosarchaea group</taxon>
        <taxon>Halobacteria</taxon>
        <taxon>Halobacteriales</taxon>
        <taxon>Natrialbaceae</taxon>
        <taxon>Natronococcus</taxon>
    </lineage>
</organism>
<accession>A0A8J8Q694</accession>
<protein>
    <submittedName>
        <fullName evidence="2">Uncharacterized protein</fullName>
    </submittedName>
</protein>